<evidence type="ECO:0000313" key="3">
    <source>
        <dbReference type="Proteomes" id="UP001515480"/>
    </source>
</evidence>
<keyword evidence="1" id="KW-0732">Signal</keyword>
<feature type="signal peptide" evidence="1">
    <location>
        <begin position="1"/>
        <end position="22"/>
    </location>
</feature>
<gene>
    <name evidence="2" type="ORF">AB1Y20_003647</name>
</gene>
<dbReference type="SMART" id="SM00567">
    <property type="entry name" value="EZ_HEAT"/>
    <property type="match status" value="3"/>
</dbReference>
<dbReference type="Gene3D" id="1.25.10.10">
    <property type="entry name" value="Leucine-rich Repeat Variant"/>
    <property type="match status" value="1"/>
</dbReference>
<dbReference type="InterPro" id="IPR016024">
    <property type="entry name" value="ARM-type_fold"/>
</dbReference>
<name>A0AB34J773_PRYPA</name>
<keyword evidence="3" id="KW-1185">Reference proteome</keyword>
<dbReference type="InterPro" id="IPR011989">
    <property type="entry name" value="ARM-like"/>
</dbReference>
<dbReference type="EMBL" id="JBGBPQ010000012">
    <property type="protein sequence ID" value="KAL1514550.1"/>
    <property type="molecule type" value="Genomic_DNA"/>
</dbReference>
<comment type="caution">
    <text evidence="2">The sequence shown here is derived from an EMBL/GenBank/DDBJ whole genome shotgun (WGS) entry which is preliminary data.</text>
</comment>
<reference evidence="2 3" key="1">
    <citation type="journal article" date="2024" name="Science">
        <title>Giant polyketide synthase enzymes in the biosynthesis of giant marine polyether toxins.</title>
        <authorList>
            <person name="Fallon T.R."/>
            <person name="Shende V.V."/>
            <person name="Wierzbicki I.H."/>
            <person name="Pendleton A.L."/>
            <person name="Watervoot N.F."/>
            <person name="Auber R.P."/>
            <person name="Gonzalez D.J."/>
            <person name="Wisecaver J.H."/>
            <person name="Moore B.S."/>
        </authorList>
    </citation>
    <scope>NUCLEOTIDE SEQUENCE [LARGE SCALE GENOMIC DNA]</scope>
    <source>
        <strain evidence="2 3">12B1</strain>
    </source>
</reference>
<sequence length="1059" mass="114325">MPRRPGWLLLLVLLCVDKAALHQEERSNGAFDEASPTPQCDERCQPHCVHPCDELNGDVELECGGCATDGQFGCHPLAAGYESWRPLDRQPPSTFDAAHGCRRHESEGTACLEDGARGADGEDSAGLRADRSICARAQCVFGPALRESGVDVRDVAATPTGHLMHEHLPVRLAAAEITFALCAQLAGSHSLEGPECLAICARQTESHDFAVRWVGVDTMERLVRHRTSHDIGGMRGGGAFNRSNSLQEMAARLSHPQRGTRWMAVYAIGRLARDEPNRHVMDGLVSALADDDMGFPPIGFAACEALGRAYLRGTQLKQVISSLAAMLEPQPTRRSSRPLLRLLTIDAISRVCVEEACALFGGLVEPKLASAEEGVRAAALVALGVMQARGSAETIWSMRLDASPLVRCAASQALARLGDAVARSRISDAAAECEAEWRGHMHDAATAAESEVQSTLELLAVAPPSEEAADLCVLYLTTRGDDQVCLRWQALLTLRLVAAAEGAASAQLCDRIAAAGVELTTRAGASLFDRYAGMKLLELCASSEREEVHTAYTRLLNDEVDVIRLQAGDSLVDAASASHAAYATIAPLLLGTLASPDVATRFAAAAAVRKLAWRRCSALLARAVHAALFGGLHSLPAAGTAERMREELRRLLQQCGEIADTSGEEECEAEDAEGSREELGVAVDGFSVAHLSGGTSGAAAEEEGGAQELVPGETARDIQRVAGVLDRFAHLRGRHCLARMRTLPDAVRREAFEQFRKKKSCFLTSEPETRARGVLLMKYILREAELAEVDAHFQRVRDKDPAIAHSIREWKFFGRITLRGGLESPVEMRKHTPAFYEALSGALARLDGRGLLPAVWRRSGAEWRPPSAAARLYGTEFVQIDKARQELACAHDVKDGGWASCACKWHVDGGDRGYKMWGLLHKAEEIDPQALDRAGLDPAAHPSDHSNLVVAPLDNVQALCGLAMELNASFTGDRSADVLRLPRRRKKVAANVVDAGGSAVEKEIELLDLVALQLDYQALEAASCVVHSERGDITVLFPDVFHRTQNMAVDRVAFISEAF</sequence>
<dbReference type="InterPro" id="IPR004155">
    <property type="entry name" value="PBS_lyase_HEAT"/>
</dbReference>
<dbReference type="SUPFAM" id="SSF48371">
    <property type="entry name" value="ARM repeat"/>
    <property type="match status" value="1"/>
</dbReference>
<proteinExistence type="predicted"/>
<dbReference type="Proteomes" id="UP001515480">
    <property type="component" value="Unassembled WGS sequence"/>
</dbReference>
<accession>A0AB34J773</accession>
<evidence type="ECO:0000313" key="2">
    <source>
        <dbReference type="EMBL" id="KAL1514550.1"/>
    </source>
</evidence>
<protein>
    <recommendedName>
        <fullName evidence="4">HEAT repeat-containing protein 1</fullName>
    </recommendedName>
</protein>
<evidence type="ECO:0008006" key="4">
    <source>
        <dbReference type="Google" id="ProtNLM"/>
    </source>
</evidence>
<organism evidence="2 3">
    <name type="scientific">Prymnesium parvum</name>
    <name type="common">Toxic golden alga</name>
    <dbReference type="NCBI Taxonomy" id="97485"/>
    <lineage>
        <taxon>Eukaryota</taxon>
        <taxon>Haptista</taxon>
        <taxon>Haptophyta</taxon>
        <taxon>Prymnesiophyceae</taxon>
        <taxon>Prymnesiales</taxon>
        <taxon>Prymnesiaceae</taxon>
        <taxon>Prymnesium</taxon>
    </lineage>
</organism>
<evidence type="ECO:0000256" key="1">
    <source>
        <dbReference type="SAM" id="SignalP"/>
    </source>
</evidence>
<feature type="chain" id="PRO_5044217556" description="HEAT repeat-containing protein 1" evidence="1">
    <location>
        <begin position="23"/>
        <end position="1059"/>
    </location>
</feature>
<dbReference type="AlphaFoldDB" id="A0AB34J773"/>